<dbReference type="AlphaFoldDB" id="A0AAD0VRX9"/>
<gene>
    <name evidence="2" type="ORF">DVB73_06995</name>
</gene>
<evidence type="ECO:0000313" key="3">
    <source>
        <dbReference type="Proteomes" id="UP000256503"/>
    </source>
</evidence>
<proteinExistence type="predicted"/>
<dbReference type="Proteomes" id="UP000256503">
    <property type="component" value="Chromosome"/>
</dbReference>
<keyword evidence="1" id="KW-0732">Signal</keyword>
<dbReference type="GeneID" id="49613163"/>
<dbReference type="RefSeq" id="WP_016394507.1">
    <property type="nucleotide sequence ID" value="NZ_BSOM01000021.1"/>
</dbReference>
<feature type="signal peptide" evidence="1">
    <location>
        <begin position="1"/>
        <end position="23"/>
    </location>
</feature>
<accession>A0AAD0VRX9</accession>
<evidence type="ECO:0000313" key="2">
    <source>
        <dbReference type="EMBL" id="AXM95564.1"/>
    </source>
</evidence>
<sequence>MRFTLMRLLSTLVSSLISFNALADIALAIHGPDNIALIPDRGADSSLPALVISHAGREQKVPLTLPAQSANPTFRQMTVKQLSNLPVYFGALQTHANTVAVFHYCDTDQRALPTETVTLPVQGINIQGMGNLLSGSLTASYDQAQPRLTGHLSNGELSARFSSVIRADGSFYGTVKLHDLNRSGAHLCTGRIHGHLGWAGETFILVGLATFKHKANGLSGDFAFGGSRGIAFMVQPPAYPANAPFIPTHW</sequence>
<protein>
    <submittedName>
        <fullName evidence="2">Uncharacterized protein</fullName>
    </submittedName>
</protein>
<name>A0AAD0VRX9_PSEDL</name>
<evidence type="ECO:0000256" key="1">
    <source>
        <dbReference type="SAM" id="SignalP"/>
    </source>
</evidence>
<reference evidence="2 3" key="1">
    <citation type="submission" date="2018-07" db="EMBL/GenBank/DDBJ databases">
        <title>Complete genome sequence of a Pseudomonas plecoglossicida strain pathogenic to the marine fish, Larimichthys crocea.</title>
        <authorList>
            <person name="Tao Z."/>
        </authorList>
    </citation>
    <scope>NUCLEOTIDE SEQUENCE [LARGE SCALE GENOMIC DNA]</scope>
    <source>
        <strain evidence="2 3">XSDHY-P</strain>
    </source>
</reference>
<feature type="chain" id="PRO_5042035135" evidence="1">
    <location>
        <begin position="24"/>
        <end position="250"/>
    </location>
</feature>
<dbReference type="EMBL" id="CP031146">
    <property type="protein sequence ID" value="AXM95564.1"/>
    <property type="molecule type" value="Genomic_DNA"/>
</dbReference>
<organism evidence="2 3">
    <name type="scientific">Pseudomonas plecoglossicida</name>
    <dbReference type="NCBI Taxonomy" id="70775"/>
    <lineage>
        <taxon>Bacteria</taxon>
        <taxon>Pseudomonadati</taxon>
        <taxon>Pseudomonadota</taxon>
        <taxon>Gammaproteobacteria</taxon>
        <taxon>Pseudomonadales</taxon>
        <taxon>Pseudomonadaceae</taxon>
        <taxon>Pseudomonas</taxon>
    </lineage>
</organism>